<name>A0A918IMB2_9FLAO</name>
<evidence type="ECO:0000256" key="3">
    <source>
        <dbReference type="SAM" id="Phobius"/>
    </source>
</evidence>
<dbReference type="SUPFAM" id="SSF49503">
    <property type="entry name" value="Cupredoxins"/>
    <property type="match status" value="1"/>
</dbReference>
<gene>
    <name evidence="5" type="ORF">GCM10007383_02570</name>
</gene>
<comment type="caution">
    <text evidence="5">The sequence shown here is derived from an EMBL/GenBank/DDBJ whole genome shotgun (WGS) entry which is preliminary data.</text>
</comment>
<evidence type="ECO:0000313" key="5">
    <source>
        <dbReference type="EMBL" id="GGW22402.1"/>
    </source>
</evidence>
<dbReference type="PANTHER" id="PTHR36507">
    <property type="entry name" value="BLL1555 PROTEIN"/>
    <property type="match status" value="1"/>
</dbReference>
<keyword evidence="2" id="KW-0186">Copper</keyword>
<sequence length="114" mass="13281">MKQFQYYFRNVLIASILLLGGFGLKDNIIQEPQVHTVEIIKMKFVPQHLTVKKGDKVIWINKDYILHDVTDEKNGKWTSKPFGKGKNWSKIITHDEDYFCSLHKVMKGTIKISS</sequence>
<evidence type="ECO:0000313" key="6">
    <source>
        <dbReference type="Proteomes" id="UP000634668"/>
    </source>
</evidence>
<dbReference type="GO" id="GO:0009055">
    <property type="term" value="F:electron transfer activity"/>
    <property type="evidence" value="ECO:0007669"/>
    <property type="project" value="InterPro"/>
</dbReference>
<dbReference type="InterPro" id="IPR000923">
    <property type="entry name" value="BlueCu_1"/>
</dbReference>
<dbReference type="AlphaFoldDB" id="A0A918IMB2"/>
<keyword evidence="1" id="KW-0479">Metal-binding</keyword>
<dbReference type="EMBL" id="BMWP01000001">
    <property type="protein sequence ID" value="GGW22402.1"/>
    <property type="molecule type" value="Genomic_DNA"/>
</dbReference>
<feature type="transmembrane region" description="Helical" evidence="3">
    <location>
        <begin position="6"/>
        <end position="24"/>
    </location>
</feature>
<keyword evidence="3" id="KW-1133">Transmembrane helix</keyword>
<evidence type="ECO:0000259" key="4">
    <source>
        <dbReference type="Pfam" id="PF00127"/>
    </source>
</evidence>
<dbReference type="PANTHER" id="PTHR36507:SF1">
    <property type="entry name" value="BLL1555 PROTEIN"/>
    <property type="match status" value="1"/>
</dbReference>
<keyword evidence="3" id="KW-0472">Membrane</keyword>
<feature type="domain" description="Blue (type 1) copper" evidence="4">
    <location>
        <begin position="36"/>
        <end position="112"/>
    </location>
</feature>
<accession>A0A918IMB2</accession>
<reference evidence="5" key="2">
    <citation type="submission" date="2020-09" db="EMBL/GenBank/DDBJ databases">
        <authorList>
            <person name="Sun Q."/>
            <person name="Kim S."/>
        </authorList>
    </citation>
    <scope>NUCLEOTIDE SEQUENCE</scope>
    <source>
        <strain evidence="5">KCTC 12113</strain>
    </source>
</reference>
<dbReference type="RefSeq" id="WP_034236271.1">
    <property type="nucleotide sequence ID" value="NZ_BMWP01000001.1"/>
</dbReference>
<keyword evidence="6" id="KW-1185">Reference proteome</keyword>
<protein>
    <recommendedName>
        <fullName evidence="4">Blue (type 1) copper domain-containing protein</fullName>
    </recommendedName>
</protein>
<dbReference type="InterPro" id="IPR052721">
    <property type="entry name" value="ET_Amicyanin"/>
</dbReference>
<proteinExistence type="predicted"/>
<dbReference type="Gene3D" id="2.60.40.420">
    <property type="entry name" value="Cupredoxins - blue copper proteins"/>
    <property type="match status" value="1"/>
</dbReference>
<dbReference type="GO" id="GO:0005507">
    <property type="term" value="F:copper ion binding"/>
    <property type="evidence" value="ECO:0007669"/>
    <property type="project" value="InterPro"/>
</dbReference>
<organism evidence="5 6">
    <name type="scientific">Arenibacter certesii</name>
    <dbReference type="NCBI Taxonomy" id="228955"/>
    <lineage>
        <taxon>Bacteria</taxon>
        <taxon>Pseudomonadati</taxon>
        <taxon>Bacteroidota</taxon>
        <taxon>Flavobacteriia</taxon>
        <taxon>Flavobacteriales</taxon>
        <taxon>Flavobacteriaceae</taxon>
        <taxon>Arenibacter</taxon>
    </lineage>
</organism>
<evidence type="ECO:0000256" key="1">
    <source>
        <dbReference type="ARBA" id="ARBA00022723"/>
    </source>
</evidence>
<reference evidence="5" key="1">
    <citation type="journal article" date="2014" name="Int. J. Syst. Evol. Microbiol.">
        <title>Complete genome sequence of Corynebacterium casei LMG S-19264T (=DSM 44701T), isolated from a smear-ripened cheese.</title>
        <authorList>
            <consortium name="US DOE Joint Genome Institute (JGI-PGF)"/>
            <person name="Walter F."/>
            <person name="Albersmeier A."/>
            <person name="Kalinowski J."/>
            <person name="Ruckert C."/>
        </authorList>
    </citation>
    <scope>NUCLEOTIDE SEQUENCE</scope>
    <source>
        <strain evidence="5">KCTC 12113</strain>
    </source>
</reference>
<dbReference type="Proteomes" id="UP000634668">
    <property type="component" value="Unassembled WGS sequence"/>
</dbReference>
<dbReference type="Pfam" id="PF00127">
    <property type="entry name" value="Copper-bind"/>
    <property type="match status" value="1"/>
</dbReference>
<evidence type="ECO:0000256" key="2">
    <source>
        <dbReference type="ARBA" id="ARBA00023008"/>
    </source>
</evidence>
<keyword evidence="3" id="KW-0812">Transmembrane</keyword>
<dbReference type="InterPro" id="IPR008972">
    <property type="entry name" value="Cupredoxin"/>
</dbReference>